<proteinExistence type="predicted"/>
<dbReference type="RefSeq" id="WP_117729379.1">
    <property type="nucleotide sequence ID" value="NZ_QRSU01000055.1"/>
</dbReference>
<protein>
    <submittedName>
        <fullName evidence="2">Fimbrillin family protein</fullName>
    </submittedName>
</protein>
<dbReference type="Pfam" id="PF13149">
    <property type="entry name" value="Mfa_like_1"/>
    <property type="match status" value="1"/>
</dbReference>
<gene>
    <name evidence="2" type="ORF">DXB80_13385</name>
</gene>
<dbReference type="Proteomes" id="UP000261245">
    <property type="component" value="Unassembled WGS sequence"/>
</dbReference>
<evidence type="ECO:0000256" key="1">
    <source>
        <dbReference type="SAM" id="SignalP"/>
    </source>
</evidence>
<organism evidence="2 3">
    <name type="scientific">Segatella copri</name>
    <dbReference type="NCBI Taxonomy" id="165179"/>
    <lineage>
        <taxon>Bacteria</taxon>
        <taxon>Pseudomonadati</taxon>
        <taxon>Bacteroidota</taxon>
        <taxon>Bacteroidia</taxon>
        <taxon>Bacteroidales</taxon>
        <taxon>Prevotellaceae</taxon>
        <taxon>Segatella</taxon>
    </lineage>
</organism>
<evidence type="ECO:0000313" key="3">
    <source>
        <dbReference type="Proteomes" id="UP000261245"/>
    </source>
</evidence>
<feature type="chain" id="PRO_5043279111" evidence="1">
    <location>
        <begin position="26"/>
        <end position="396"/>
    </location>
</feature>
<accession>A0AA92VZQ8</accession>
<dbReference type="AlphaFoldDB" id="A0AA92VZQ8"/>
<dbReference type="EMBL" id="QSUC01000052">
    <property type="protein sequence ID" value="RGN04559.1"/>
    <property type="molecule type" value="Genomic_DNA"/>
</dbReference>
<sequence>MKKVILMTACIAAMLLSGCSDNELASVGDGIGTSTQSAIGFHVVGNQAETRANIINAGNITSTDFNVIAFTRNEKDGSDVNFFMGENKVNSMDQTGVKIDHKQGKWDYTNPSDLHYWPGSTHLNFYAVSPGSLTDTEIETELNNAGAVVAPTWDIKNTTKTISYSTFDEYAERNTSSLQNKDVMYAIARNQTYTKDNGGTVKFTFKHILSQVVFKAKTEFDNMEVNIKEIKIHNFGHGSTYTLPTTSDSEGTWAKPIPTKGAYTIVTGQNITVDSKDNATEISVKAPMLFVPQTLNPWKPDVAETKTKAQADDAVQSYLEITCKIKQNDELVFKSDTEYVTLYVPFKATWEQGKRYIYTLIFGGGYDENGNPILHPIKCEGEAEDWPTPTESNVDL</sequence>
<dbReference type="PROSITE" id="PS51257">
    <property type="entry name" value="PROKAR_LIPOPROTEIN"/>
    <property type="match status" value="1"/>
</dbReference>
<comment type="caution">
    <text evidence="2">The sequence shown here is derived from an EMBL/GenBank/DDBJ whole genome shotgun (WGS) entry which is preliminary data.</text>
</comment>
<evidence type="ECO:0000313" key="2">
    <source>
        <dbReference type="EMBL" id="RGN04559.1"/>
    </source>
</evidence>
<reference evidence="2 3" key="1">
    <citation type="submission" date="2018-08" db="EMBL/GenBank/DDBJ databases">
        <title>A genome reference for cultivated species of the human gut microbiota.</title>
        <authorList>
            <person name="Zou Y."/>
            <person name="Xue W."/>
            <person name="Luo G."/>
        </authorList>
    </citation>
    <scope>NUCLEOTIDE SEQUENCE [LARGE SCALE GENOMIC DNA]</scope>
    <source>
        <strain evidence="2 3">OM06-11</strain>
    </source>
</reference>
<dbReference type="CDD" id="cd13120">
    <property type="entry name" value="BF2867_like_N"/>
    <property type="match status" value="1"/>
</dbReference>
<feature type="signal peptide" evidence="1">
    <location>
        <begin position="1"/>
        <end position="25"/>
    </location>
</feature>
<name>A0AA92VZQ8_9BACT</name>
<keyword evidence="1" id="KW-0732">Signal</keyword>
<dbReference type="InterPro" id="IPR025049">
    <property type="entry name" value="Mfa-like_1"/>
</dbReference>